<evidence type="ECO:0000256" key="1">
    <source>
        <dbReference type="SAM" id="MobiDB-lite"/>
    </source>
</evidence>
<name>A0A9Q5N199_SANBA</name>
<feature type="compositionally biased region" description="Low complexity" evidence="1">
    <location>
        <begin position="61"/>
        <end position="74"/>
    </location>
</feature>
<feature type="compositionally biased region" description="Low complexity" evidence="1">
    <location>
        <begin position="1"/>
        <end position="19"/>
    </location>
</feature>
<reference evidence="3" key="1">
    <citation type="submission" date="2016-06" db="EMBL/GenBank/DDBJ databases">
        <title>Draft Genome sequence of the fungus Inonotus baumii.</title>
        <authorList>
            <person name="Zhu H."/>
            <person name="Lin W."/>
        </authorList>
    </citation>
    <scope>NUCLEOTIDE SEQUENCE</scope>
    <source>
        <strain evidence="3">821</strain>
    </source>
</reference>
<dbReference type="Pfam" id="PF01388">
    <property type="entry name" value="ARID"/>
    <property type="match status" value="1"/>
</dbReference>
<organism evidence="3 4">
    <name type="scientific">Sanghuangporus baumii</name>
    <name type="common">Phellinus baumii</name>
    <dbReference type="NCBI Taxonomy" id="108892"/>
    <lineage>
        <taxon>Eukaryota</taxon>
        <taxon>Fungi</taxon>
        <taxon>Dikarya</taxon>
        <taxon>Basidiomycota</taxon>
        <taxon>Agaricomycotina</taxon>
        <taxon>Agaricomycetes</taxon>
        <taxon>Hymenochaetales</taxon>
        <taxon>Hymenochaetaceae</taxon>
        <taxon>Sanghuangporus</taxon>
    </lineage>
</organism>
<proteinExistence type="predicted"/>
<dbReference type="Gene3D" id="1.10.150.60">
    <property type="entry name" value="ARID DNA-binding domain"/>
    <property type="match status" value="1"/>
</dbReference>
<sequence>MFPSTSPSATEPSEHSSSANIIPFPPSFPSQDAALFNGLDASSSKQLAALTAAANARRAQAQAQAAPGGPSSANFVGGIAPSQLPFRQDHLQSFPPSAIVNQQTSFPSAGLPPSGPPNMQPSVPPQANQFAQRQQLTQQQAVALNKSRRMSFLQGLNRVMASRGMPLPSGITGVESGYDPTAPSPWSNIEPASEPGGVKLAGKDIDLYRLWGMVVSVGGAARVHQQGAWTQIALQYDLPQQLPHPQESGNTSTAVALAQLYVKLLGPFEEAYLRGLSDAQRQSLAQRGALPIPASASFHGQNMSPPGSSGSSAQNQPPAGPDISANLPSSGAASSEIDSDAEARKRKMDESAGNNEDSNGKRRRTDPESSELSHNAPESAPHSQMSAPSASATRVKARRKIEYVPLAREVDTAGGRDLAAIQNELQRLARGQLLRDINEWGKVYVDALTMSIRSRLSVELSYSLTTLIILSTMRSQGHDTGFVIAQCGELLDEILDLLEDLSFPNGTDSETLLDHDEIVTIRQLIGMAHEEAASPFASEKRRQGDYDPSVEGPMQRRGDLIRLILNILRNLSAVADNQVFMAQHPVLIDLILRLTSIRSSEGRPPSAASDALTLPDLIVVRKDVLCMLVNLGGAISLSSSASSTEAPSITGVSSRRARLIFELIASYLVDPIEAVSPFAWVLQSGTMTTPSVRAPLLPDAALEVFTRVSQPDSNRRVISRNVPLQQQWNLFEALVHRLPNSDSDYKLIVGRDESWMSYLEKLVLSLYSLAFLMPPELKKRVKEDRGLSFAKVMLRFVKRVMGGGPGQAELRVHFSHCVRRAIETMKVIDDGEDSFDVAQPSMPTLSFGVGYGEAADAKVERGDGLLGGHEDEILWSVMLQREMDDIMFSELESLARVDREVRAF</sequence>
<feature type="region of interest" description="Disordered" evidence="1">
    <location>
        <begin position="61"/>
        <end position="81"/>
    </location>
</feature>
<feature type="region of interest" description="Disordered" evidence="1">
    <location>
        <begin position="294"/>
        <end position="394"/>
    </location>
</feature>
<dbReference type="PROSITE" id="PS51011">
    <property type="entry name" value="ARID"/>
    <property type="match status" value="1"/>
</dbReference>
<evidence type="ECO:0000313" key="3">
    <source>
        <dbReference type="EMBL" id="OCB86147.1"/>
    </source>
</evidence>
<dbReference type="InterPro" id="IPR001606">
    <property type="entry name" value="ARID_dom"/>
</dbReference>
<protein>
    <recommendedName>
        <fullName evidence="2">ARID domain-containing protein</fullName>
    </recommendedName>
</protein>
<feature type="compositionally biased region" description="Basic and acidic residues" evidence="1">
    <location>
        <begin position="341"/>
        <end position="350"/>
    </location>
</feature>
<evidence type="ECO:0000259" key="2">
    <source>
        <dbReference type="PROSITE" id="PS51011"/>
    </source>
</evidence>
<dbReference type="EMBL" id="LNZH02000204">
    <property type="protein sequence ID" value="OCB86147.1"/>
    <property type="molecule type" value="Genomic_DNA"/>
</dbReference>
<feature type="region of interest" description="Disordered" evidence="1">
    <location>
        <begin position="1"/>
        <end position="25"/>
    </location>
</feature>
<accession>A0A9Q5N199</accession>
<evidence type="ECO:0000313" key="4">
    <source>
        <dbReference type="Proteomes" id="UP000757232"/>
    </source>
</evidence>
<dbReference type="SUPFAM" id="SSF46774">
    <property type="entry name" value="ARID-like"/>
    <property type="match status" value="1"/>
</dbReference>
<dbReference type="OrthoDB" id="1938591at2759"/>
<dbReference type="GO" id="GO:0003677">
    <property type="term" value="F:DNA binding"/>
    <property type="evidence" value="ECO:0007669"/>
    <property type="project" value="InterPro"/>
</dbReference>
<dbReference type="SMART" id="SM01014">
    <property type="entry name" value="ARID"/>
    <property type="match status" value="1"/>
</dbReference>
<feature type="compositionally biased region" description="Basic and acidic residues" evidence="1">
    <location>
        <begin position="533"/>
        <end position="545"/>
    </location>
</feature>
<dbReference type="Proteomes" id="UP000757232">
    <property type="component" value="Unassembled WGS sequence"/>
</dbReference>
<feature type="compositionally biased region" description="Polar residues" evidence="1">
    <location>
        <begin position="381"/>
        <end position="392"/>
    </location>
</feature>
<feature type="region of interest" description="Disordered" evidence="1">
    <location>
        <begin position="533"/>
        <end position="552"/>
    </location>
</feature>
<keyword evidence="4" id="KW-1185">Reference proteome</keyword>
<dbReference type="AlphaFoldDB" id="A0A9Q5N199"/>
<comment type="caution">
    <text evidence="3">The sequence shown here is derived from an EMBL/GenBank/DDBJ whole genome shotgun (WGS) entry which is preliminary data.</text>
</comment>
<feature type="domain" description="ARID" evidence="2">
    <location>
        <begin position="146"/>
        <end position="273"/>
    </location>
</feature>
<dbReference type="InterPro" id="IPR036431">
    <property type="entry name" value="ARID_dom_sf"/>
</dbReference>
<gene>
    <name evidence="3" type="ORF">A7U60_g6736</name>
</gene>
<feature type="compositionally biased region" description="Polar residues" evidence="1">
    <location>
        <begin position="298"/>
        <end position="317"/>
    </location>
</feature>